<comment type="caution">
    <text evidence="2">The sequence shown here is derived from an EMBL/GenBank/DDBJ whole genome shotgun (WGS) entry which is preliminary data.</text>
</comment>
<sequence length="333" mass="38239">MQTISIALCTYNGSRFLREQLQSLANQTLLPSEIIITDDCSTDNTAEIVKEFENVLNIKFFKNDTSLKVTKNFERAISLCTGDIILMCDQDDLWHSDKLAKIHAYFQENPNKLAVFCDAELVDEKGESLNNNFWSVVRFHELQRQQWKAGQEVEILLAGNRSAGCMMAFRKELTSVIVPFPTHISEMIHDNWITIIAAMLNKIGIIEERLISYRQHSFQQIGTRPKESGKAISLKDRFSRPRAEKLAPFLTKSDYFCTLKNALLERIGESNPNFEKIDRIIHFYETRGTLSPFHLARLFPILKLLIAGDYHLYKDQEASWKAPYIAAVGDLLE</sequence>
<keyword evidence="3" id="KW-1185">Reference proteome</keyword>
<keyword evidence="2" id="KW-0808">Transferase</keyword>
<protein>
    <submittedName>
        <fullName evidence="2">Glycosyl transferase family 2</fullName>
    </submittedName>
</protein>
<feature type="domain" description="Glycosyltransferase 2-like" evidence="1">
    <location>
        <begin position="5"/>
        <end position="133"/>
    </location>
</feature>
<dbReference type="OrthoDB" id="9802649at2"/>
<evidence type="ECO:0000313" key="2">
    <source>
        <dbReference type="EMBL" id="PWK29235.1"/>
    </source>
</evidence>
<dbReference type="Gene3D" id="3.90.550.10">
    <property type="entry name" value="Spore Coat Polysaccharide Biosynthesis Protein SpsA, Chain A"/>
    <property type="match status" value="1"/>
</dbReference>
<dbReference type="RefSeq" id="WP_158279479.1">
    <property type="nucleotide sequence ID" value="NZ_QGGO01000001.1"/>
</dbReference>
<dbReference type="SUPFAM" id="SSF53448">
    <property type="entry name" value="Nucleotide-diphospho-sugar transferases"/>
    <property type="match status" value="1"/>
</dbReference>
<dbReference type="Pfam" id="PF00535">
    <property type="entry name" value="Glycos_transf_2"/>
    <property type="match status" value="1"/>
</dbReference>
<dbReference type="CDD" id="cd04196">
    <property type="entry name" value="GT_2_like_d"/>
    <property type="match status" value="1"/>
</dbReference>
<dbReference type="InterPro" id="IPR029044">
    <property type="entry name" value="Nucleotide-diphossugar_trans"/>
</dbReference>
<reference evidence="2 3" key="1">
    <citation type="submission" date="2018-05" db="EMBL/GenBank/DDBJ databases">
        <title>Genomic Encyclopedia of Archaeal and Bacterial Type Strains, Phase II (KMG-II): from individual species to whole genera.</title>
        <authorList>
            <person name="Goeker M."/>
        </authorList>
    </citation>
    <scope>NUCLEOTIDE SEQUENCE [LARGE SCALE GENOMIC DNA]</scope>
    <source>
        <strain evidence="2 3">DSM 22214</strain>
    </source>
</reference>
<gene>
    <name evidence="2" type="ORF">LV89_00074</name>
</gene>
<dbReference type="EMBL" id="QGGO01000001">
    <property type="protein sequence ID" value="PWK29235.1"/>
    <property type="molecule type" value="Genomic_DNA"/>
</dbReference>
<dbReference type="PANTHER" id="PTHR22916:SF3">
    <property type="entry name" value="UDP-GLCNAC:BETAGAL BETA-1,3-N-ACETYLGLUCOSAMINYLTRANSFERASE-LIKE PROTEIN 1"/>
    <property type="match status" value="1"/>
</dbReference>
<organism evidence="2 3">
    <name type="scientific">Arcicella aurantiaca</name>
    <dbReference type="NCBI Taxonomy" id="591202"/>
    <lineage>
        <taxon>Bacteria</taxon>
        <taxon>Pseudomonadati</taxon>
        <taxon>Bacteroidota</taxon>
        <taxon>Cytophagia</taxon>
        <taxon>Cytophagales</taxon>
        <taxon>Flectobacillaceae</taxon>
        <taxon>Arcicella</taxon>
    </lineage>
</organism>
<dbReference type="AlphaFoldDB" id="A0A316EG01"/>
<dbReference type="GO" id="GO:0016758">
    <property type="term" value="F:hexosyltransferase activity"/>
    <property type="evidence" value="ECO:0007669"/>
    <property type="project" value="UniProtKB-ARBA"/>
</dbReference>
<evidence type="ECO:0000313" key="3">
    <source>
        <dbReference type="Proteomes" id="UP000245489"/>
    </source>
</evidence>
<dbReference type="PANTHER" id="PTHR22916">
    <property type="entry name" value="GLYCOSYLTRANSFERASE"/>
    <property type="match status" value="1"/>
</dbReference>
<accession>A0A316EG01</accession>
<proteinExistence type="predicted"/>
<evidence type="ECO:0000259" key="1">
    <source>
        <dbReference type="Pfam" id="PF00535"/>
    </source>
</evidence>
<dbReference type="InterPro" id="IPR001173">
    <property type="entry name" value="Glyco_trans_2-like"/>
</dbReference>
<name>A0A316EG01_9BACT</name>
<dbReference type="Proteomes" id="UP000245489">
    <property type="component" value="Unassembled WGS sequence"/>
</dbReference>